<evidence type="ECO:0000313" key="4">
    <source>
        <dbReference type="EMBL" id="MFC4076860.1"/>
    </source>
</evidence>
<sequence length="195" mass="22543">MIIGVDIDGTIKNTQEAAVRCFNDELGRTVQCEDLREFHLDTAFGLDRKEGRRLWRKLEPKIYSLGVPLENASTVLTDLRERGHDIIFITARPGMPHITEVTKTWLKKHNFPYDGENLHMNSQDKAKVAQRLGVGLFFEDAPQHLDRLIRAGVPTVIMDAVYNRDYPGDVPRITSWNEAYQWVEKYEKVEKPQLH</sequence>
<dbReference type="InterPro" id="IPR052419">
    <property type="entry name" value="5_3-deoxyribonucleotidase-like"/>
</dbReference>
<evidence type="ECO:0000256" key="1">
    <source>
        <dbReference type="ARBA" id="ARBA00009589"/>
    </source>
</evidence>
<dbReference type="PANTHER" id="PTHR35134">
    <property type="entry name" value="NUCLEOTIDASE YQFW-RELATED"/>
    <property type="match status" value="1"/>
</dbReference>
<dbReference type="RefSeq" id="WP_380704182.1">
    <property type="nucleotide sequence ID" value="NZ_JBHSAP010000009.1"/>
</dbReference>
<dbReference type="Pfam" id="PF06941">
    <property type="entry name" value="NT5C"/>
    <property type="match status" value="1"/>
</dbReference>
<dbReference type="InterPro" id="IPR036412">
    <property type="entry name" value="HAD-like_sf"/>
</dbReference>
<name>A0ABV8JET9_9BACL</name>
<evidence type="ECO:0000256" key="3">
    <source>
        <dbReference type="PIRNR" id="PIRNR021362"/>
    </source>
</evidence>
<dbReference type="EMBL" id="JBHSAP010000009">
    <property type="protein sequence ID" value="MFC4076860.1"/>
    <property type="molecule type" value="Genomic_DNA"/>
</dbReference>
<comment type="similarity">
    <text evidence="1 3">Belongs to the 5'(3')-deoxyribonucleotidase family.</text>
</comment>
<dbReference type="PANTHER" id="PTHR35134:SF2">
    <property type="entry name" value="NUCLEOTIDASE YQFW-RELATED"/>
    <property type="match status" value="1"/>
</dbReference>
<dbReference type="Proteomes" id="UP001595843">
    <property type="component" value="Unassembled WGS sequence"/>
</dbReference>
<evidence type="ECO:0000313" key="5">
    <source>
        <dbReference type="Proteomes" id="UP001595843"/>
    </source>
</evidence>
<protein>
    <recommendedName>
        <fullName evidence="3">Nucleotidase</fullName>
        <ecNumber evidence="3">3.1.3.-</ecNumber>
    </recommendedName>
</protein>
<dbReference type="PIRSF" id="PIRSF021362">
    <property type="entry name" value="UCP021362_HAD"/>
    <property type="match status" value="1"/>
</dbReference>
<dbReference type="SUPFAM" id="SSF56784">
    <property type="entry name" value="HAD-like"/>
    <property type="match status" value="1"/>
</dbReference>
<gene>
    <name evidence="4" type="ORF">ACFOUO_08550</name>
</gene>
<dbReference type="InterPro" id="IPR009206">
    <property type="entry name" value="Nucleotidase_putative"/>
</dbReference>
<dbReference type="Gene3D" id="3.40.50.1000">
    <property type="entry name" value="HAD superfamily/HAD-like"/>
    <property type="match status" value="1"/>
</dbReference>
<proteinExistence type="inferred from homology"/>
<keyword evidence="2 3" id="KW-0378">Hydrolase</keyword>
<reference evidence="5" key="1">
    <citation type="journal article" date="2019" name="Int. J. Syst. Evol. Microbiol.">
        <title>The Global Catalogue of Microorganisms (GCM) 10K type strain sequencing project: providing services to taxonomists for standard genome sequencing and annotation.</title>
        <authorList>
            <consortium name="The Broad Institute Genomics Platform"/>
            <consortium name="The Broad Institute Genome Sequencing Center for Infectious Disease"/>
            <person name="Wu L."/>
            <person name="Ma J."/>
        </authorList>
    </citation>
    <scope>NUCLEOTIDE SEQUENCE [LARGE SCALE GENOMIC DNA]</scope>
    <source>
        <strain evidence="5">IBRC-M 10813</strain>
    </source>
</reference>
<organism evidence="4 5">
    <name type="scientific">Salinithrix halophila</name>
    <dbReference type="NCBI Taxonomy" id="1485204"/>
    <lineage>
        <taxon>Bacteria</taxon>
        <taxon>Bacillati</taxon>
        <taxon>Bacillota</taxon>
        <taxon>Bacilli</taxon>
        <taxon>Bacillales</taxon>
        <taxon>Thermoactinomycetaceae</taxon>
        <taxon>Salinithrix</taxon>
    </lineage>
</organism>
<evidence type="ECO:0000256" key="2">
    <source>
        <dbReference type="ARBA" id="ARBA00022801"/>
    </source>
</evidence>
<keyword evidence="5" id="KW-1185">Reference proteome</keyword>
<comment type="caution">
    <text evidence="4">The sequence shown here is derived from an EMBL/GenBank/DDBJ whole genome shotgun (WGS) entry which is preliminary data.</text>
</comment>
<dbReference type="InterPro" id="IPR023214">
    <property type="entry name" value="HAD_sf"/>
</dbReference>
<dbReference type="InterPro" id="IPR010708">
    <property type="entry name" value="5'(3')-deoxyribonucleotidase"/>
</dbReference>
<dbReference type="EC" id="3.1.3.-" evidence="3"/>
<accession>A0ABV8JET9</accession>